<comment type="function">
    <text evidence="5">Required for morphogenesis and for the elongation of the flagellar filament by facilitating polymerization of the flagellin monomers at the tip of growing filament. Forms a capping structure, which prevents flagellin subunits (transported through the central channel of the flagellum) from leaking out without polymerization at the distal end.</text>
</comment>
<dbReference type="InterPro" id="IPR003481">
    <property type="entry name" value="FliD_N"/>
</dbReference>
<dbReference type="GO" id="GO:0007155">
    <property type="term" value="P:cell adhesion"/>
    <property type="evidence" value="ECO:0007669"/>
    <property type="project" value="InterPro"/>
</dbReference>
<evidence type="ECO:0000259" key="7">
    <source>
        <dbReference type="Pfam" id="PF07195"/>
    </source>
</evidence>
<evidence type="ECO:0000256" key="5">
    <source>
        <dbReference type="RuleBase" id="RU362066"/>
    </source>
</evidence>
<evidence type="ECO:0000313" key="8">
    <source>
        <dbReference type="EMBL" id="TYC61130.1"/>
    </source>
</evidence>
<evidence type="ECO:0000256" key="1">
    <source>
        <dbReference type="ARBA" id="ARBA00009764"/>
    </source>
</evidence>
<dbReference type="GO" id="GO:0005576">
    <property type="term" value="C:extracellular region"/>
    <property type="evidence" value="ECO:0007669"/>
    <property type="project" value="UniProtKB-SubCell"/>
</dbReference>
<keyword evidence="4 5" id="KW-0975">Bacterial flagellum</keyword>
<comment type="subunit">
    <text evidence="2 5">Homopentamer.</text>
</comment>
<evidence type="ECO:0000259" key="6">
    <source>
        <dbReference type="Pfam" id="PF02465"/>
    </source>
</evidence>
<dbReference type="Proteomes" id="UP000389128">
    <property type="component" value="Unassembled WGS sequence"/>
</dbReference>
<dbReference type="InterPro" id="IPR040026">
    <property type="entry name" value="FliD"/>
</dbReference>
<feature type="domain" description="Flagellar hook-associated protein 2 C-terminal" evidence="7">
    <location>
        <begin position="229"/>
        <end position="445"/>
    </location>
</feature>
<keyword evidence="5" id="KW-0964">Secreted</keyword>
<dbReference type="EMBL" id="SDKK01000003">
    <property type="protein sequence ID" value="TYC61130.1"/>
    <property type="molecule type" value="Genomic_DNA"/>
</dbReference>
<name>A0A6C2D3W8_9RHOO</name>
<keyword evidence="9" id="KW-1185">Reference proteome</keyword>
<comment type="caution">
    <text evidence="8">The sequence shown here is derived from an EMBL/GenBank/DDBJ whole genome shotgun (WGS) entry which is preliminary data.</text>
</comment>
<comment type="subcellular location">
    <subcellularLocation>
        <location evidence="5">Secreted</location>
    </subcellularLocation>
    <subcellularLocation>
        <location evidence="5">Bacterial flagellum</location>
    </subcellularLocation>
</comment>
<evidence type="ECO:0000313" key="9">
    <source>
        <dbReference type="Proteomes" id="UP000389128"/>
    </source>
</evidence>
<dbReference type="AlphaFoldDB" id="A0A6C2D3W8"/>
<feature type="domain" description="Flagellar hook-associated protein 2 N-terminal" evidence="6">
    <location>
        <begin position="11"/>
        <end position="113"/>
    </location>
</feature>
<dbReference type="PANTHER" id="PTHR30288">
    <property type="entry name" value="FLAGELLAR CAP/ASSEMBLY PROTEIN FLID"/>
    <property type="match status" value="1"/>
</dbReference>
<evidence type="ECO:0000256" key="3">
    <source>
        <dbReference type="ARBA" id="ARBA00023054"/>
    </source>
</evidence>
<sequence length="464" mass="47035">MATISSAGIGSGLQVESIITGLMSVEKQPLSKLQAQQTSYQSKISALGTLKSSLAALQTAAKALTPATLQSPTAAFSAYKASIADSTIATATASSSAVAGTYSLEVTALATNQRMALGKTYGATDAVLDFGTDSTRTLTLTKGSTPVDITLDSSQNTLAGVRDAINNAAAGVNATIVTDTNGKQNLLLTATSGGTANAVSISGTATFIDPAAPGTPIAASSAFTQTQAATDAAVKMQGVSIATSGNTITDAIDGVTLELTKTGSTTLTIARDNTDLKSKLDAFVTAYNNLNSSIKSLGAYNASTKTGAALNGDSSLRSIQSQVRSALTSVPASLEGSSVRTLSDLGIAFQSDGSLKMDAAKFEKAASSGFAAVATAIGAYGSALKTTTTNLLDSSGAIASRTDGLNSSVKNMAKRIEAFNARLTAIEKTYRAQFTALDTSMSSMSTTSSYLSQQLSLLSNMSNY</sequence>
<dbReference type="Pfam" id="PF02465">
    <property type="entry name" value="FliD_N"/>
    <property type="match status" value="1"/>
</dbReference>
<reference evidence="8 9" key="1">
    <citation type="submission" date="2019-01" db="EMBL/GenBank/DDBJ databases">
        <title>Zoogloea oleivorans genome sequencing and assembly.</title>
        <authorList>
            <person name="Tancsics A."/>
            <person name="Farkas M."/>
            <person name="Kriszt B."/>
            <person name="Maroti G."/>
            <person name="Horvath B."/>
        </authorList>
    </citation>
    <scope>NUCLEOTIDE SEQUENCE [LARGE SCALE GENOMIC DNA]</scope>
    <source>
        <strain evidence="8 9">Buc</strain>
    </source>
</reference>
<dbReference type="GO" id="GO:0071973">
    <property type="term" value="P:bacterial-type flagellum-dependent cell motility"/>
    <property type="evidence" value="ECO:0007669"/>
    <property type="project" value="TreeGrafter"/>
</dbReference>
<dbReference type="InterPro" id="IPR010809">
    <property type="entry name" value="FliD_C"/>
</dbReference>
<evidence type="ECO:0000256" key="4">
    <source>
        <dbReference type="ARBA" id="ARBA00023143"/>
    </source>
</evidence>
<comment type="similarity">
    <text evidence="1 5">Belongs to the FliD family.</text>
</comment>
<protein>
    <recommendedName>
        <fullName evidence="5">Flagellar hook-associated protein 2</fullName>
        <shortName evidence="5">HAP2</shortName>
    </recommendedName>
    <alternativeName>
        <fullName evidence="5">Flagellar cap protein</fullName>
    </alternativeName>
</protein>
<dbReference type="PANTHER" id="PTHR30288:SF0">
    <property type="entry name" value="FLAGELLAR HOOK-ASSOCIATED PROTEIN 2"/>
    <property type="match status" value="1"/>
</dbReference>
<dbReference type="OrthoDB" id="5980200at2"/>
<proteinExistence type="inferred from homology"/>
<organism evidence="8 9">
    <name type="scientific">Zoogloea oleivorans</name>
    <dbReference type="NCBI Taxonomy" id="1552750"/>
    <lineage>
        <taxon>Bacteria</taxon>
        <taxon>Pseudomonadati</taxon>
        <taxon>Pseudomonadota</taxon>
        <taxon>Betaproteobacteria</taxon>
        <taxon>Rhodocyclales</taxon>
        <taxon>Zoogloeaceae</taxon>
        <taxon>Zoogloea</taxon>
    </lineage>
</organism>
<keyword evidence="3" id="KW-0175">Coiled coil</keyword>
<dbReference type="RefSeq" id="WP_148577665.1">
    <property type="nucleotide sequence ID" value="NZ_JAVEUW010000012.1"/>
</dbReference>
<dbReference type="GO" id="GO:0009421">
    <property type="term" value="C:bacterial-type flagellum filament cap"/>
    <property type="evidence" value="ECO:0007669"/>
    <property type="project" value="InterPro"/>
</dbReference>
<evidence type="ECO:0000256" key="2">
    <source>
        <dbReference type="ARBA" id="ARBA00011255"/>
    </source>
</evidence>
<accession>A0A6C2D3W8</accession>
<dbReference type="GO" id="GO:0009424">
    <property type="term" value="C:bacterial-type flagellum hook"/>
    <property type="evidence" value="ECO:0007669"/>
    <property type="project" value="UniProtKB-UniRule"/>
</dbReference>
<dbReference type="Pfam" id="PF07195">
    <property type="entry name" value="FliD_C"/>
    <property type="match status" value="1"/>
</dbReference>
<gene>
    <name evidence="8" type="ORF">ETQ85_03485</name>
</gene>